<dbReference type="SUPFAM" id="SSF52540">
    <property type="entry name" value="P-loop containing nucleoside triphosphate hydrolases"/>
    <property type="match status" value="1"/>
</dbReference>
<accession>A0A413R8S9</accession>
<name>A0A413R8S9_9FIRM</name>
<evidence type="ECO:0000313" key="3">
    <source>
        <dbReference type="Proteomes" id="UP000284779"/>
    </source>
</evidence>
<dbReference type="AlphaFoldDB" id="A0A413R8S9"/>
<dbReference type="RefSeq" id="WP_117970470.1">
    <property type="nucleotide sequence ID" value="NZ_QSFD01000005.1"/>
</dbReference>
<dbReference type="Proteomes" id="UP000284779">
    <property type="component" value="Unassembled WGS sequence"/>
</dbReference>
<sequence length="986" mass="115237">MNLNDEPERLKEEEQIILNKLIAEMDEVINLLDKRIKDNIDKAKDIDISLNPDLYLSKLLNNKENKEAKEKRKKILKARDALYEKRLLLECSDDYGTDVVEIKVGLHSCQPFVTLWTMPICRNFILNNSCTKFKRTEKNKYGEEFCTNYKLLVKNEIKVRFTQVVKALNLYPGIFDERLLKKCKDSNFFSSEYIEKLTKEFDSDKYNPDNVAEIIADEFLQELLERRSTREFKNIVFSIQKKQGEIIQANYHKNMIIQGCAGSGKSMIMLHRLPIILYDNPNSLKRTNLFIITPSDMYIQMAENMRQQLEISDIKMGTIEQYYDYCIGKYSGHKPGEYGSIRHTAKIDNKIEKYIYSSECIIDLKKYYDQLSGTKNPVIEKGINIFKIDGKVLYKDITYLQKVTSKLLITQNVINENGRVISLYFNLIKKVIASMQRISVSLKYRKQNILREINKRISQNEEETVNAEKELTKLDENINEKAIVNREKIIEQAKDNIDRLKAEIYIINEDDKYFNSMIEYSKKIENNIKSFRTLKSEYSQNKMEDVYDAIENIGQLIGTFFMIAWECSMIEDKYGEYVEKIKYEIDKARVQVEVLQKTNEKYLSFKEYNEIIELRNQLNYIRESVAKNAYDMILKKVGIKENKNGKMPTQNYSAYLYLQALYQFQGSPNSEKEALLSIDEAQGIAPEEVRLLKNINGNDIVFNMFGDVHQHIENTKGIDKWSELSDIIDFDFYEMQENYRNSSQVTEYCNKVFNMKMKAINTAGKGVHKLNTEEEFKDSIVTQLLDEQRTGLAAILIGDDEEAKYILDIFAEYKEKFNDMTDGNSTLHHTRWNIMNIDDAKGLEFSSVISFTGRMSKNEKYIAYTRALDELFVYPVIVEINKYNKQQYLSKKIKSEIKNNIAEKTKHTASKIESDFSISDVRNFFKKNGLKVVDNRNVNGRLWVVGEKLEIRNIVNEAITKFGISGKYASSKEIKNRTGWFTKTKK</sequence>
<evidence type="ECO:0000313" key="2">
    <source>
        <dbReference type="EMBL" id="RHA18715.1"/>
    </source>
</evidence>
<evidence type="ECO:0000256" key="1">
    <source>
        <dbReference type="SAM" id="Coils"/>
    </source>
</evidence>
<comment type="caution">
    <text evidence="2">The sequence shown here is derived from an EMBL/GenBank/DDBJ whole genome shotgun (WGS) entry which is preliminary data.</text>
</comment>
<proteinExistence type="predicted"/>
<reference evidence="2 3" key="1">
    <citation type="submission" date="2018-08" db="EMBL/GenBank/DDBJ databases">
        <title>A genome reference for cultivated species of the human gut microbiota.</title>
        <authorList>
            <person name="Zou Y."/>
            <person name="Xue W."/>
            <person name="Luo G."/>
        </authorList>
    </citation>
    <scope>NUCLEOTIDE SEQUENCE [LARGE SCALE GENOMIC DNA]</scope>
    <source>
        <strain evidence="2 3">AM44-11BH</strain>
    </source>
</reference>
<feature type="coiled-coil region" evidence="1">
    <location>
        <begin position="450"/>
        <end position="510"/>
    </location>
</feature>
<organism evidence="2 3">
    <name type="scientific">Eubacterium ventriosum</name>
    <dbReference type="NCBI Taxonomy" id="39496"/>
    <lineage>
        <taxon>Bacteria</taxon>
        <taxon>Bacillati</taxon>
        <taxon>Bacillota</taxon>
        <taxon>Clostridia</taxon>
        <taxon>Eubacteriales</taxon>
        <taxon>Eubacteriaceae</taxon>
        <taxon>Eubacterium</taxon>
    </lineage>
</organism>
<dbReference type="InterPro" id="IPR027417">
    <property type="entry name" value="P-loop_NTPase"/>
</dbReference>
<dbReference type="Gene3D" id="3.40.50.300">
    <property type="entry name" value="P-loop containing nucleotide triphosphate hydrolases"/>
    <property type="match status" value="2"/>
</dbReference>
<gene>
    <name evidence="2" type="ORF">DW944_06495</name>
</gene>
<dbReference type="EMBL" id="QSFD01000005">
    <property type="protein sequence ID" value="RHA18715.1"/>
    <property type="molecule type" value="Genomic_DNA"/>
</dbReference>
<keyword evidence="1" id="KW-0175">Coiled coil</keyword>
<keyword evidence="3" id="KW-1185">Reference proteome</keyword>
<protein>
    <submittedName>
        <fullName evidence="2">Uncharacterized protein</fullName>
    </submittedName>
</protein>